<dbReference type="Pfam" id="PF00107">
    <property type="entry name" value="ADH_zinc_N"/>
    <property type="match status" value="1"/>
</dbReference>
<keyword evidence="4 6" id="KW-0862">Zinc</keyword>
<evidence type="ECO:0000259" key="7">
    <source>
        <dbReference type="SMART" id="SM00829"/>
    </source>
</evidence>
<evidence type="ECO:0000313" key="9">
    <source>
        <dbReference type="Proteomes" id="UP001149954"/>
    </source>
</evidence>
<dbReference type="SUPFAM" id="SSF50129">
    <property type="entry name" value="GroES-like"/>
    <property type="match status" value="1"/>
</dbReference>
<reference evidence="8" key="1">
    <citation type="submission" date="2022-12" db="EMBL/GenBank/DDBJ databases">
        <authorList>
            <person name="Petersen C."/>
        </authorList>
    </citation>
    <scope>NUCLEOTIDE SEQUENCE</scope>
    <source>
        <strain evidence="8">IBT 29495</strain>
    </source>
</reference>
<comment type="similarity">
    <text evidence="2 6">Belongs to the zinc-containing alcohol dehydrogenase family.</text>
</comment>
<dbReference type="InterPro" id="IPR020843">
    <property type="entry name" value="ER"/>
</dbReference>
<organism evidence="8 9">
    <name type="scientific">Penicillium fimorum</name>
    <dbReference type="NCBI Taxonomy" id="1882269"/>
    <lineage>
        <taxon>Eukaryota</taxon>
        <taxon>Fungi</taxon>
        <taxon>Dikarya</taxon>
        <taxon>Ascomycota</taxon>
        <taxon>Pezizomycotina</taxon>
        <taxon>Eurotiomycetes</taxon>
        <taxon>Eurotiomycetidae</taxon>
        <taxon>Eurotiales</taxon>
        <taxon>Aspergillaceae</taxon>
        <taxon>Penicillium</taxon>
    </lineage>
</organism>
<dbReference type="PANTHER" id="PTHR42940:SF2">
    <property type="entry name" value="DEHYDROGENASE FAMILY OXIDOREDUCTASE, PUTATIVE (JCVI)-RELATED"/>
    <property type="match status" value="1"/>
</dbReference>
<dbReference type="EMBL" id="JAPWDS010000001">
    <property type="protein sequence ID" value="KAJ5521036.1"/>
    <property type="molecule type" value="Genomic_DNA"/>
</dbReference>
<gene>
    <name evidence="8" type="ORF">N7463_001489</name>
</gene>
<dbReference type="GO" id="GO:0008270">
    <property type="term" value="F:zinc ion binding"/>
    <property type="evidence" value="ECO:0007669"/>
    <property type="project" value="InterPro"/>
</dbReference>
<dbReference type="InterPro" id="IPR013149">
    <property type="entry name" value="ADH-like_C"/>
</dbReference>
<comment type="caution">
    <text evidence="8">The sequence shown here is derived from an EMBL/GenBank/DDBJ whole genome shotgun (WGS) entry which is preliminary data.</text>
</comment>
<comment type="cofactor">
    <cofactor evidence="1 6">
        <name>Zn(2+)</name>
        <dbReference type="ChEBI" id="CHEBI:29105"/>
    </cofactor>
</comment>
<dbReference type="Gene3D" id="3.90.180.10">
    <property type="entry name" value="Medium-chain alcohol dehydrogenases, catalytic domain"/>
    <property type="match status" value="1"/>
</dbReference>
<dbReference type="InterPro" id="IPR002328">
    <property type="entry name" value="ADH_Zn_CS"/>
</dbReference>
<feature type="domain" description="Enoyl reductase (ER)" evidence="7">
    <location>
        <begin position="18"/>
        <end position="342"/>
    </location>
</feature>
<dbReference type="GO" id="GO:0004022">
    <property type="term" value="F:alcohol dehydrogenase (NAD+) activity"/>
    <property type="evidence" value="ECO:0007669"/>
    <property type="project" value="TreeGrafter"/>
</dbReference>
<dbReference type="PANTHER" id="PTHR42940">
    <property type="entry name" value="ALCOHOL DEHYDROGENASE 1-RELATED"/>
    <property type="match status" value="1"/>
</dbReference>
<dbReference type="InterPro" id="IPR011032">
    <property type="entry name" value="GroES-like_sf"/>
</dbReference>
<dbReference type="CDD" id="cd08297">
    <property type="entry name" value="CAD3"/>
    <property type="match status" value="1"/>
</dbReference>
<dbReference type="Proteomes" id="UP001149954">
    <property type="component" value="Unassembled WGS sequence"/>
</dbReference>
<evidence type="ECO:0000256" key="6">
    <source>
        <dbReference type="RuleBase" id="RU361277"/>
    </source>
</evidence>
<dbReference type="InterPro" id="IPR036291">
    <property type="entry name" value="NAD(P)-bd_dom_sf"/>
</dbReference>
<dbReference type="SUPFAM" id="SSF51735">
    <property type="entry name" value="NAD(P)-binding Rossmann-fold domains"/>
    <property type="match status" value="1"/>
</dbReference>
<dbReference type="OrthoDB" id="1879366at2759"/>
<evidence type="ECO:0000313" key="8">
    <source>
        <dbReference type="EMBL" id="KAJ5521036.1"/>
    </source>
</evidence>
<keyword evidence="3 6" id="KW-0479">Metal-binding</keyword>
<dbReference type="InterPro" id="IPR013154">
    <property type="entry name" value="ADH-like_N"/>
</dbReference>
<evidence type="ECO:0000256" key="5">
    <source>
        <dbReference type="ARBA" id="ARBA00023002"/>
    </source>
</evidence>
<keyword evidence="5" id="KW-0560">Oxidoreductase</keyword>
<evidence type="ECO:0000256" key="2">
    <source>
        <dbReference type="ARBA" id="ARBA00008072"/>
    </source>
</evidence>
<evidence type="ECO:0000256" key="4">
    <source>
        <dbReference type="ARBA" id="ARBA00022833"/>
    </source>
</evidence>
<dbReference type="PROSITE" id="PS00059">
    <property type="entry name" value="ADH_ZINC"/>
    <property type="match status" value="1"/>
</dbReference>
<accession>A0A9X0CBW5</accession>
<evidence type="ECO:0000256" key="1">
    <source>
        <dbReference type="ARBA" id="ARBA00001947"/>
    </source>
</evidence>
<dbReference type="SMART" id="SM00829">
    <property type="entry name" value="PKS_ER"/>
    <property type="match status" value="1"/>
</dbReference>
<reference evidence="8" key="2">
    <citation type="journal article" date="2023" name="IMA Fungus">
        <title>Comparative genomic study of the Penicillium genus elucidates a diverse pangenome and 15 lateral gene transfer events.</title>
        <authorList>
            <person name="Petersen C."/>
            <person name="Sorensen T."/>
            <person name="Nielsen M.R."/>
            <person name="Sondergaard T.E."/>
            <person name="Sorensen J.L."/>
            <person name="Fitzpatrick D.A."/>
            <person name="Frisvad J.C."/>
            <person name="Nielsen K.L."/>
        </authorList>
    </citation>
    <scope>NUCLEOTIDE SEQUENCE</scope>
    <source>
        <strain evidence="8">IBT 29495</strain>
    </source>
</reference>
<proteinExistence type="inferred from homology"/>
<dbReference type="AlphaFoldDB" id="A0A9X0CBW5"/>
<sequence>MTNSTPTLQQAAVVQNPGENASIALRNDIPIASPGQNEVLVKLTCTGLCRSELRAVLAWGAYNSIIGHEGVGIVVKAGPEVPESLLTKRVGVKWLYSACNECSVCKRGFPNHCAQQLNTSRHVPGTLQQYVIADARFLTVIPEGVTDAVAAPLLCAGLTMVGALSRLDNELQAGDFIVISGSGGGVGPYWMKNLRVIAVDSGDDKRALSLESGAEVFFDYKTEDVIARVREFTVEGAHATIVVPGTKEALKMAPNLVRNMGFVVNVGLPPNGLDIPLSATLCTARGLTFIGSSVGTENQLTALLQAAAVGKIVPAIDVFDFSAVPTLIEKLREDGITGRAVVTLPQ</sequence>
<name>A0A9X0CBW5_9EURO</name>
<protein>
    <recommendedName>
        <fullName evidence="7">Enoyl reductase (ER) domain-containing protein</fullName>
    </recommendedName>
</protein>
<dbReference type="Gene3D" id="3.40.50.720">
    <property type="entry name" value="NAD(P)-binding Rossmann-like Domain"/>
    <property type="match status" value="1"/>
</dbReference>
<evidence type="ECO:0000256" key="3">
    <source>
        <dbReference type="ARBA" id="ARBA00022723"/>
    </source>
</evidence>
<keyword evidence="9" id="KW-1185">Reference proteome</keyword>
<dbReference type="GO" id="GO:0005737">
    <property type="term" value="C:cytoplasm"/>
    <property type="evidence" value="ECO:0007669"/>
    <property type="project" value="TreeGrafter"/>
</dbReference>
<dbReference type="Pfam" id="PF08240">
    <property type="entry name" value="ADH_N"/>
    <property type="match status" value="1"/>
</dbReference>